<evidence type="ECO:0000256" key="5">
    <source>
        <dbReference type="ARBA" id="ARBA00022989"/>
    </source>
</evidence>
<keyword evidence="3" id="KW-0808">Transferase</keyword>
<keyword evidence="7 9" id="KW-0472">Membrane</keyword>
<reference evidence="11" key="1">
    <citation type="submission" date="2021-01" db="UniProtKB">
        <authorList>
            <consortium name="EnsemblPlants"/>
        </authorList>
    </citation>
    <scope>IDENTIFICATION</scope>
</reference>
<feature type="transmembrane region" description="Helical" evidence="9">
    <location>
        <begin position="307"/>
        <end position="326"/>
    </location>
</feature>
<evidence type="ECO:0000256" key="9">
    <source>
        <dbReference type="SAM" id="Phobius"/>
    </source>
</evidence>
<evidence type="ECO:0000256" key="2">
    <source>
        <dbReference type="ARBA" id="ARBA00007282"/>
    </source>
</evidence>
<keyword evidence="12" id="KW-1185">Reference proteome</keyword>
<dbReference type="PIRSF" id="PIRSF037006">
    <property type="entry name" value="Wax_synthase"/>
    <property type="match status" value="1"/>
</dbReference>
<feature type="transmembrane region" description="Helical" evidence="9">
    <location>
        <begin position="62"/>
        <end position="82"/>
    </location>
</feature>
<keyword evidence="6" id="KW-0443">Lipid metabolism</keyword>
<accession>A0A7N0U0F3</accession>
<comment type="subcellular location">
    <subcellularLocation>
        <location evidence="1">Membrane</location>
        <topology evidence="1">Multi-pass membrane protein</topology>
    </subcellularLocation>
</comment>
<evidence type="ECO:0000256" key="4">
    <source>
        <dbReference type="ARBA" id="ARBA00022692"/>
    </source>
</evidence>
<dbReference type="InterPro" id="IPR032805">
    <property type="entry name" value="Wax_synthase_dom"/>
</dbReference>
<dbReference type="InterPro" id="IPR044851">
    <property type="entry name" value="Wax_synthase"/>
</dbReference>
<dbReference type="Proteomes" id="UP000594263">
    <property type="component" value="Unplaced"/>
</dbReference>
<feature type="transmembrane region" description="Helical" evidence="9">
    <location>
        <begin position="39"/>
        <end position="56"/>
    </location>
</feature>
<dbReference type="InterPro" id="IPR017088">
    <property type="entry name" value="Wax_synthase_Magnoliopsida"/>
</dbReference>
<evidence type="ECO:0000256" key="7">
    <source>
        <dbReference type="ARBA" id="ARBA00023136"/>
    </source>
</evidence>
<protein>
    <recommendedName>
        <fullName evidence="10">Wax synthase domain-containing protein</fullName>
    </recommendedName>
</protein>
<evidence type="ECO:0000259" key="10">
    <source>
        <dbReference type="Pfam" id="PF13813"/>
    </source>
</evidence>
<evidence type="ECO:0000256" key="1">
    <source>
        <dbReference type="ARBA" id="ARBA00004141"/>
    </source>
</evidence>
<evidence type="ECO:0000256" key="3">
    <source>
        <dbReference type="ARBA" id="ARBA00022679"/>
    </source>
</evidence>
<feature type="transmembrane region" description="Helical" evidence="9">
    <location>
        <begin position="278"/>
        <end position="295"/>
    </location>
</feature>
<sequence>MEPDSSEIIRFVQTWLIVCLSLTYCFLAGKLVSPGKVRFLLISPVVVLFLLLPLRLTSVHLGGATAFFISWLATFKLVLFSFNRGPLSSDPSISLPRFLAAASLPIKISPKSDLGSAPGATSAAENDPRRPIWKLARGFAVKAALVAMLFKLYDYKARLHPTAVWLMYCFHIYFMSVFILAVAGAAARAGLGLELEPQFNEPYFATSLGDFWGRRWNLVVTSILRPTVYQPVLSLLSGPMGRLKAQSFAVLATFTVSGIMHELIMYNLNRFIPTGEMAAFFLLHGVCVVAETALMRRMNGKWRVPKILMSCLTIWFVLSTAFWLFLSEFLRGKVEIRAFEEYAALGEFLESVANGTLFRSFDGSASIQKLFKNIISF</sequence>
<keyword evidence="5 9" id="KW-1133">Transmembrane helix</keyword>
<name>A0A7N0U0F3_KALFE</name>
<dbReference type="EnsemblPlants" id="Kaladp0050s0035.1.v1.1">
    <property type="protein sequence ID" value="Kaladp0050s0035.1.v1.1.CDS.1"/>
    <property type="gene ID" value="Kaladp0050s0035.v1.1"/>
</dbReference>
<dbReference type="PANTHER" id="PTHR31595:SF46">
    <property type="entry name" value="ACYL-COA--STEROL O-ACYLTRANSFERASE 1"/>
    <property type="match status" value="1"/>
</dbReference>
<dbReference type="GO" id="GO:0008374">
    <property type="term" value="F:O-acyltransferase activity"/>
    <property type="evidence" value="ECO:0007669"/>
    <property type="project" value="InterPro"/>
</dbReference>
<evidence type="ECO:0000313" key="11">
    <source>
        <dbReference type="EnsemblPlants" id="Kaladp0050s0035.1.v1.1.CDS.1"/>
    </source>
</evidence>
<keyword evidence="4 9" id="KW-0812">Transmembrane</keyword>
<evidence type="ECO:0000313" key="12">
    <source>
        <dbReference type="Proteomes" id="UP000594263"/>
    </source>
</evidence>
<dbReference type="GO" id="GO:0016020">
    <property type="term" value="C:membrane"/>
    <property type="evidence" value="ECO:0007669"/>
    <property type="project" value="UniProtKB-SubCell"/>
</dbReference>
<comment type="similarity">
    <text evidence="2">Belongs to the wax synthase family.</text>
</comment>
<dbReference type="Pfam" id="PF13813">
    <property type="entry name" value="MBOAT_2"/>
    <property type="match status" value="1"/>
</dbReference>
<dbReference type="PANTHER" id="PTHR31595">
    <property type="entry name" value="LONG-CHAIN-ALCOHOL O-FATTY-ACYLTRANSFERASE 3-RELATED"/>
    <property type="match status" value="1"/>
</dbReference>
<dbReference type="AlphaFoldDB" id="A0A7N0U0F3"/>
<evidence type="ECO:0000256" key="6">
    <source>
        <dbReference type="ARBA" id="ARBA00023098"/>
    </source>
</evidence>
<feature type="domain" description="Wax synthase" evidence="10">
    <location>
        <begin position="196"/>
        <end position="282"/>
    </location>
</feature>
<dbReference type="Gramene" id="Kaladp0050s0035.1.v1.1">
    <property type="protein sequence ID" value="Kaladp0050s0035.1.v1.1.CDS.1"/>
    <property type="gene ID" value="Kaladp0050s0035.v1.1"/>
</dbReference>
<dbReference type="OMA" id="TINGRWR"/>
<evidence type="ECO:0000256" key="8">
    <source>
        <dbReference type="ARBA" id="ARBA00023315"/>
    </source>
</evidence>
<dbReference type="GO" id="GO:0006629">
    <property type="term" value="P:lipid metabolic process"/>
    <property type="evidence" value="ECO:0007669"/>
    <property type="project" value="UniProtKB-KW"/>
</dbReference>
<keyword evidence="8" id="KW-0012">Acyltransferase</keyword>
<feature type="transmembrane region" description="Helical" evidence="9">
    <location>
        <begin position="165"/>
        <end position="187"/>
    </location>
</feature>
<proteinExistence type="inferred from homology"/>
<organism evidence="11 12">
    <name type="scientific">Kalanchoe fedtschenkoi</name>
    <name type="common">Lavender scallops</name>
    <name type="synonym">South American air plant</name>
    <dbReference type="NCBI Taxonomy" id="63787"/>
    <lineage>
        <taxon>Eukaryota</taxon>
        <taxon>Viridiplantae</taxon>
        <taxon>Streptophyta</taxon>
        <taxon>Embryophyta</taxon>
        <taxon>Tracheophyta</taxon>
        <taxon>Spermatophyta</taxon>
        <taxon>Magnoliopsida</taxon>
        <taxon>eudicotyledons</taxon>
        <taxon>Gunneridae</taxon>
        <taxon>Pentapetalae</taxon>
        <taxon>Saxifragales</taxon>
        <taxon>Crassulaceae</taxon>
        <taxon>Kalanchoe</taxon>
    </lineage>
</organism>
<feature type="transmembrane region" description="Helical" evidence="9">
    <location>
        <begin position="12"/>
        <end position="32"/>
    </location>
</feature>